<gene>
    <name evidence="1" type="ORF">GCM10010324_30300</name>
</gene>
<protein>
    <recommendedName>
        <fullName evidence="3">Type II toxin-antitoxin system HicA family toxin</fullName>
    </recommendedName>
</protein>
<evidence type="ECO:0008006" key="3">
    <source>
        <dbReference type="Google" id="ProtNLM"/>
    </source>
</evidence>
<evidence type="ECO:0000313" key="1">
    <source>
        <dbReference type="EMBL" id="GGX82611.1"/>
    </source>
</evidence>
<evidence type="ECO:0000313" key="2">
    <source>
        <dbReference type="Proteomes" id="UP000659223"/>
    </source>
</evidence>
<comment type="caution">
    <text evidence="1">The sequence shown here is derived from an EMBL/GenBank/DDBJ whole genome shotgun (WGS) entry which is preliminary data.</text>
</comment>
<dbReference type="EMBL" id="BMUT01000005">
    <property type="protein sequence ID" value="GGX82611.1"/>
    <property type="molecule type" value="Genomic_DNA"/>
</dbReference>
<dbReference type="Proteomes" id="UP000659223">
    <property type="component" value="Unassembled WGS sequence"/>
</dbReference>
<sequence length="85" mass="9321">MNAWGWPDEISGSFFVRVLCAAFGFGQVGGTKGNVIIEHESGNRLTVVPQINCLAPRTLAHLLRQAYVPPGEFYRVVEEGNWSTG</sequence>
<name>A0ABQ2YGZ5_9ACTN</name>
<keyword evidence="2" id="KW-1185">Reference proteome</keyword>
<organism evidence="1 2">
    <name type="scientific">Streptomyces hiroshimensis</name>
    <dbReference type="NCBI Taxonomy" id="66424"/>
    <lineage>
        <taxon>Bacteria</taxon>
        <taxon>Bacillati</taxon>
        <taxon>Actinomycetota</taxon>
        <taxon>Actinomycetes</taxon>
        <taxon>Kitasatosporales</taxon>
        <taxon>Streptomycetaceae</taxon>
        <taxon>Streptomyces</taxon>
    </lineage>
</organism>
<accession>A0ABQ2YGZ5</accession>
<reference evidence="2" key="1">
    <citation type="journal article" date="2019" name="Int. J. Syst. Evol. Microbiol.">
        <title>The Global Catalogue of Microorganisms (GCM) 10K type strain sequencing project: providing services to taxonomists for standard genome sequencing and annotation.</title>
        <authorList>
            <consortium name="The Broad Institute Genomics Platform"/>
            <consortium name="The Broad Institute Genome Sequencing Center for Infectious Disease"/>
            <person name="Wu L."/>
            <person name="Ma J."/>
        </authorList>
    </citation>
    <scope>NUCLEOTIDE SEQUENCE [LARGE SCALE GENOMIC DNA]</scope>
    <source>
        <strain evidence="2">JCM 4586</strain>
    </source>
</reference>
<proteinExistence type="predicted"/>